<sequence length="47" mass="5460">MKINNEEFINGGRPFTDSDDVLRGKRGVFHNITRIGRVIMEKRLITD</sequence>
<proteinExistence type="predicted"/>
<dbReference type="AlphaFoldDB" id="A0A318TD19"/>
<organism evidence="1 2">
    <name type="scientific">Ureibacillus chungkukjangi</name>
    <dbReference type="NCBI Taxonomy" id="1202712"/>
    <lineage>
        <taxon>Bacteria</taxon>
        <taxon>Bacillati</taxon>
        <taxon>Bacillota</taxon>
        <taxon>Bacilli</taxon>
        <taxon>Bacillales</taxon>
        <taxon>Caryophanaceae</taxon>
        <taxon>Ureibacillus</taxon>
    </lineage>
</organism>
<dbReference type="EMBL" id="QJTJ01000039">
    <property type="protein sequence ID" value="PYF02644.1"/>
    <property type="molecule type" value="Genomic_DNA"/>
</dbReference>
<keyword evidence="2" id="KW-1185">Reference proteome</keyword>
<protein>
    <submittedName>
        <fullName evidence="1">Uncharacterized protein</fullName>
    </submittedName>
</protein>
<gene>
    <name evidence="1" type="ORF">BJ095_13921</name>
</gene>
<evidence type="ECO:0000313" key="2">
    <source>
        <dbReference type="Proteomes" id="UP000247416"/>
    </source>
</evidence>
<dbReference type="Proteomes" id="UP000247416">
    <property type="component" value="Unassembled WGS sequence"/>
</dbReference>
<reference evidence="1 2" key="1">
    <citation type="submission" date="2018-06" db="EMBL/GenBank/DDBJ databases">
        <title>Genomic Encyclopedia of Archaeal and Bacterial Type Strains, Phase II (KMG-II): from individual species to whole genera.</title>
        <authorList>
            <person name="Goeker M."/>
        </authorList>
    </citation>
    <scope>NUCLEOTIDE SEQUENCE [LARGE SCALE GENOMIC DNA]</scope>
    <source>
        <strain evidence="1 2">KACC 16626</strain>
    </source>
</reference>
<accession>A0A318TD19</accession>
<dbReference type="RefSeq" id="WP_181418110.1">
    <property type="nucleotide sequence ID" value="NZ_CP085009.1"/>
</dbReference>
<evidence type="ECO:0000313" key="1">
    <source>
        <dbReference type="EMBL" id="PYF02644.1"/>
    </source>
</evidence>
<name>A0A318TD19_9BACL</name>
<comment type="caution">
    <text evidence="1">The sequence shown here is derived from an EMBL/GenBank/DDBJ whole genome shotgun (WGS) entry which is preliminary data.</text>
</comment>